<keyword evidence="3" id="KW-1185">Reference proteome</keyword>
<dbReference type="RefSeq" id="WP_106320414.1">
    <property type="nucleotide sequence ID" value="NZ_BOMO01000073.1"/>
</dbReference>
<dbReference type="AlphaFoldDB" id="A0A2T0KCS3"/>
<dbReference type="SMART" id="SM00530">
    <property type="entry name" value="HTH_XRE"/>
    <property type="match status" value="1"/>
</dbReference>
<proteinExistence type="predicted"/>
<dbReference type="InterPro" id="IPR001387">
    <property type="entry name" value="Cro/C1-type_HTH"/>
</dbReference>
<dbReference type="Proteomes" id="UP000239415">
    <property type="component" value="Unassembled WGS sequence"/>
</dbReference>
<dbReference type="CDD" id="cd00093">
    <property type="entry name" value="HTH_XRE"/>
    <property type="match status" value="1"/>
</dbReference>
<evidence type="ECO:0000313" key="2">
    <source>
        <dbReference type="EMBL" id="PRX21040.1"/>
    </source>
</evidence>
<protein>
    <submittedName>
        <fullName evidence="2">Helix-turn-helix protein</fullName>
    </submittedName>
</protein>
<dbReference type="Pfam" id="PF19054">
    <property type="entry name" value="DUF5753"/>
    <property type="match status" value="1"/>
</dbReference>
<dbReference type="EMBL" id="PVMZ01000007">
    <property type="protein sequence ID" value="PRX21040.1"/>
    <property type="molecule type" value="Genomic_DNA"/>
</dbReference>
<name>A0A2T0KCS3_9ACTN</name>
<reference evidence="2 3" key="1">
    <citation type="submission" date="2018-03" db="EMBL/GenBank/DDBJ databases">
        <title>Genomic Encyclopedia of Archaeal and Bacterial Type Strains, Phase II (KMG-II): from individual species to whole genera.</title>
        <authorList>
            <person name="Goeker M."/>
        </authorList>
    </citation>
    <scope>NUCLEOTIDE SEQUENCE [LARGE SCALE GENOMIC DNA]</scope>
    <source>
        <strain evidence="2 3">DSM 43146</strain>
    </source>
</reference>
<feature type="domain" description="HTH cro/C1-type" evidence="1">
    <location>
        <begin position="20"/>
        <end position="73"/>
    </location>
</feature>
<dbReference type="Gene3D" id="1.10.260.40">
    <property type="entry name" value="lambda repressor-like DNA-binding domains"/>
    <property type="match status" value="1"/>
</dbReference>
<dbReference type="PROSITE" id="PS50943">
    <property type="entry name" value="HTH_CROC1"/>
    <property type="match status" value="1"/>
</dbReference>
<accession>A0A2T0KCS3</accession>
<dbReference type="SUPFAM" id="SSF47413">
    <property type="entry name" value="lambda repressor-like DNA-binding domains"/>
    <property type="match status" value="1"/>
</dbReference>
<evidence type="ECO:0000313" key="3">
    <source>
        <dbReference type="Proteomes" id="UP000239415"/>
    </source>
</evidence>
<dbReference type="InterPro" id="IPR043917">
    <property type="entry name" value="DUF5753"/>
</dbReference>
<organism evidence="2 3">
    <name type="scientific">Actinoplanes italicus</name>
    <dbReference type="NCBI Taxonomy" id="113567"/>
    <lineage>
        <taxon>Bacteria</taxon>
        <taxon>Bacillati</taxon>
        <taxon>Actinomycetota</taxon>
        <taxon>Actinomycetes</taxon>
        <taxon>Micromonosporales</taxon>
        <taxon>Micromonosporaceae</taxon>
        <taxon>Actinoplanes</taxon>
    </lineage>
</organism>
<evidence type="ECO:0000259" key="1">
    <source>
        <dbReference type="PROSITE" id="PS50943"/>
    </source>
</evidence>
<dbReference type="GO" id="GO:0003677">
    <property type="term" value="F:DNA binding"/>
    <property type="evidence" value="ECO:0007669"/>
    <property type="project" value="InterPro"/>
</dbReference>
<sequence length="317" mass="36126">MSAARGELPAVARRRVRLALRAARERSGLSQNEVAKKLGWSLSKVQRIELGEVTISPTDLRAALDIYQVADERSIAALLAEARTARRERYLTTQEYRDHLTPGLVQLLQFEQAATAIREYHSTLIPAYLQTPAVAEATLAWFEQTLSEEQRRVRRDVRLSRRDQVLKREDPPEFCLLLDEAALWRTVGGLAVTADQFEELAAVSRWPNVHVRVLPLDDGMMMGTFGYFSVLDLGADPDDAVLYREIYLEDEVVEDPAQVRYHRDVFERFWLRAFDEDASRATILARVYELRAKLARAESAKLPRAARQVSQDQGMES</sequence>
<comment type="caution">
    <text evidence="2">The sequence shown here is derived from an EMBL/GenBank/DDBJ whole genome shotgun (WGS) entry which is preliminary data.</text>
</comment>
<dbReference type="OrthoDB" id="3288254at2"/>
<gene>
    <name evidence="2" type="ORF">CLV67_107317</name>
</gene>
<dbReference type="InterPro" id="IPR010982">
    <property type="entry name" value="Lambda_DNA-bd_dom_sf"/>
</dbReference>
<dbReference type="Pfam" id="PF13560">
    <property type="entry name" value="HTH_31"/>
    <property type="match status" value="1"/>
</dbReference>